<name>A0A1R4IJW1_9MICO</name>
<organism evidence="1 2">
    <name type="scientific">Mycetocola reblochoni REB411</name>
    <dbReference type="NCBI Taxonomy" id="1255698"/>
    <lineage>
        <taxon>Bacteria</taxon>
        <taxon>Bacillati</taxon>
        <taxon>Actinomycetota</taxon>
        <taxon>Actinomycetes</taxon>
        <taxon>Micrococcales</taxon>
        <taxon>Microbacteriaceae</taxon>
        <taxon>Mycetocola</taxon>
    </lineage>
</organism>
<evidence type="ECO:0000313" key="2">
    <source>
        <dbReference type="Proteomes" id="UP000196778"/>
    </source>
</evidence>
<dbReference type="RefSeq" id="WP_087136057.1">
    <property type="nucleotide sequence ID" value="NZ_FUKR01000013.1"/>
</dbReference>
<evidence type="ECO:0008006" key="3">
    <source>
        <dbReference type="Google" id="ProtNLM"/>
    </source>
</evidence>
<sequence>MGIEDLTKKAKDFVEANSEKVQEALKSEQAEKVSDRVLDGVAGAVNKVTGDKYADKVGEARESIDKKLGNE</sequence>
<dbReference type="Proteomes" id="UP000196778">
    <property type="component" value="Unassembled WGS sequence"/>
</dbReference>
<dbReference type="OrthoDB" id="3267972at2"/>
<gene>
    <name evidence="1" type="ORF">FM119_02180</name>
</gene>
<dbReference type="Pfam" id="PF14013">
    <property type="entry name" value="MT0933_antitox"/>
    <property type="match status" value="1"/>
</dbReference>
<dbReference type="InterPro" id="IPR028037">
    <property type="entry name" value="Antitoxin_Rv0909/MT0933"/>
</dbReference>
<keyword evidence="2" id="KW-1185">Reference proteome</keyword>
<dbReference type="EMBL" id="FUKR01000013">
    <property type="protein sequence ID" value="SJN20100.1"/>
    <property type="molecule type" value="Genomic_DNA"/>
</dbReference>
<protein>
    <recommendedName>
        <fullName evidence="3">Antitoxin</fullName>
    </recommendedName>
</protein>
<reference evidence="2" key="1">
    <citation type="submission" date="2017-02" db="EMBL/GenBank/DDBJ databases">
        <authorList>
            <person name="Dridi B."/>
        </authorList>
    </citation>
    <scope>NUCLEOTIDE SEQUENCE [LARGE SCALE GENOMIC DNA]</scope>
    <source>
        <strain evidence="2">EB411</strain>
    </source>
</reference>
<evidence type="ECO:0000313" key="1">
    <source>
        <dbReference type="EMBL" id="SJN20100.1"/>
    </source>
</evidence>
<dbReference type="AlphaFoldDB" id="A0A1R4IJW1"/>
<accession>A0A1R4IJW1</accession>
<proteinExistence type="predicted"/>